<dbReference type="SUPFAM" id="SSF140591">
    <property type="entry name" value="Type III secretion system domain"/>
    <property type="match status" value="1"/>
</dbReference>
<dbReference type="InterPro" id="IPR038347">
    <property type="entry name" value="TyeA_sf"/>
</dbReference>
<dbReference type="Gene3D" id="1.10.150.630">
    <property type="match status" value="1"/>
</dbReference>
<proteinExistence type="predicted"/>
<dbReference type="InterPro" id="IPR010812">
    <property type="entry name" value="HrpJ-like"/>
</dbReference>
<evidence type="ECO:0000313" key="4">
    <source>
        <dbReference type="Proteomes" id="UP000286997"/>
    </source>
</evidence>
<dbReference type="Pfam" id="PF07201">
    <property type="entry name" value="HrpJ"/>
    <property type="match status" value="1"/>
</dbReference>
<dbReference type="RefSeq" id="WP_127734079.1">
    <property type="nucleotide sequence ID" value="NZ_SACP01000052.1"/>
</dbReference>
<dbReference type="OrthoDB" id="8433966at2"/>
<feature type="region of interest" description="Disordered" evidence="1">
    <location>
        <begin position="381"/>
        <end position="409"/>
    </location>
</feature>
<comment type="caution">
    <text evidence="3">The sequence shown here is derived from an EMBL/GenBank/DDBJ whole genome shotgun (WGS) entry which is preliminary data.</text>
</comment>
<evidence type="ECO:0000256" key="1">
    <source>
        <dbReference type="SAM" id="MobiDB-lite"/>
    </source>
</evidence>
<keyword evidence="4" id="KW-1185">Reference proteome</keyword>
<dbReference type="GO" id="GO:0019867">
    <property type="term" value="C:outer membrane"/>
    <property type="evidence" value="ECO:0007669"/>
    <property type="project" value="InterPro"/>
</dbReference>
<dbReference type="Proteomes" id="UP000286997">
    <property type="component" value="Unassembled WGS sequence"/>
</dbReference>
<feature type="domain" description="Hypersensitivity response secretion-like HrpJ" evidence="2">
    <location>
        <begin position="65"/>
        <end position="228"/>
    </location>
</feature>
<dbReference type="Gene3D" id="1.20.1280.80">
    <property type="match status" value="1"/>
</dbReference>
<evidence type="ECO:0000259" key="2">
    <source>
        <dbReference type="Pfam" id="PF07201"/>
    </source>
</evidence>
<reference evidence="3 4" key="1">
    <citation type="submission" date="2019-01" db="EMBL/GenBank/DDBJ databases">
        <authorList>
            <person name="Chen W.-M."/>
        </authorList>
    </citation>
    <scope>NUCLEOTIDE SEQUENCE [LARGE SCALE GENOMIC DNA]</scope>
    <source>
        <strain evidence="3 4">TER-1</strain>
    </source>
</reference>
<dbReference type="EMBL" id="SACP01000052">
    <property type="protein sequence ID" value="RVU12568.1"/>
    <property type="molecule type" value="Genomic_DNA"/>
</dbReference>
<accession>A0A3S2YJR8</accession>
<evidence type="ECO:0000313" key="3">
    <source>
        <dbReference type="EMBL" id="RVU12568.1"/>
    </source>
</evidence>
<organism evidence="3 4">
    <name type="scientific">Methylobacterium oryzihabitans</name>
    <dbReference type="NCBI Taxonomy" id="2499852"/>
    <lineage>
        <taxon>Bacteria</taxon>
        <taxon>Pseudomonadati</taxon>
        <taxon>Pseudomonadota</taxon>
        <taxon>Alphaproteobacteria</taxon>
        <taxon>Hyphomicrobiales</taxon>
        <taxon>Methylobacteriaceae</taxon>
        <taxon>Methylobacterium</taxon>
    </lineage>
</organism>
<gene>
    <name evidence="3" type="ORF">EOE48_27535</name>
</gene>
<dbReference type="GO" id="GO:0046903">
    <property type="term" value="P:secretion"/>
    <property type="evidence" value="ECO:0007669"/>
    <property type="project" value="InterPro"/>
</dbReference>
<protein>
    <recommendedName>
        <fullName evidence="2">Hypersensitivity response secretion-like HrpJ domain-containing protein</fullName>
    </recommendedName>
</protein>
<name>A0A3S2YJR8_9HYPH</name>
<sequence>MSGSSEIGRQTVAAFNMVSPVGAEIVHEVQGRYRGEAVSVSSEESRLTDAAEELGMSVAHRADKKSLGERTVRPGRMVDPEAIARLQGYLDKLPDMPREAALLALVEQIESFQERLRGDGEAPTRDDVLAALRAFDGDVTHQYAGLEAARAHAEATGADPALLALLDEARAEFQKTDVARDVHAGFAVAEVASRAAATLETDPAAVRDAYRAMLRESMHVGQLFDALARFDVLRSFGEAVETFRTAAGRDLASTGPSTDPAFLHGLLTELGKLKKMQTVFDATRQLIHLTERGRRLGASADPVEQTSRLLNFAAQASAGPADARRLLGAFAERALAVQIAYANGLRGLHGEIPDDAMPSLPSRLQQGKAILALLDDLVAEEEREEDEAAGDGPDTAPGRPVTAPREERR</sequence>
<dbReference type="AlphaFoldDB" id="A0A3S2YJR8"/>